<comment type="caution">
    <text evidence="2">The sequence shown here is derived from an EMBL/GenBank/DDBJ whole genome shotgun (WGS) entry which is preliminary data.</text>
</comment>
<evidence type="ECO:0000313" key="2">
    <source>
        <dbReference type="EMBL" id="KAJ9481039.1"/>
    </source>
</evidence>
<evidence type="ECO:0000313" key="3">
    <source>
        <dbReference type="Proteomes" id="UP001227192"/>
    </source>
</evidence>
<reference evidence="2" key="2">
    <citation type="journal article" date="2016" name="Fungal Biol.">
        <title>Ochratoxin A production by Penicillium thymicola.</title>
        <authorList>
            <person name="Nguyen H.D.T."/>
            <person name="McMullin D.R."/>
            <person name="Ponomareva E."/>
            <person name="Riley R."/>
            <person name="Pomraning K.R."/>
            <person name="Baker S.E."/>
            <person name="Seifert K.A."/>
        </authorList>
    </citation>
    <scope>NUCLEOTIDE SEQUENCE</scope>
    <source>
        <strain evidence="2">DAOM 180753</strain>
    </source>
</reference>
<keyword evidence="3" id="KW-1185">Reference proteome</keyword>
<feature type="region of interest" description="Disordered" evidence="1">
    <location>
        <begin position="42"/>
        <end position="66"/>
    </location>
</feature>
<evidence type="ECO:0000256" key="1">
    <source>
        <dbReference type="SAM" id="MobiDB-lite"/>
    </source>
</evidence>
<dbReference type="Proteomes" id="UP001227192">
    <property type="component" value="Unassembled WGS sequence"/>
</dbReference>
<gene>
    <name evidence="2" type="ORF">VN97_g12469</name>
</gene>
<dbReference type="AlphaFoldDB" id="A0AAI9T6W2"/>
<sequence>MIDVVATSLPIVLKPKPATVRLEVVEDRRGWVIEVEDRSRMNDRGRCDQSADCPEAEARHGQTGWD</sequence>
<proteinExistence type="predicted"/>
<organism evidence="2 3">
    <name type="scientific">Penicillium thymicola</name>
    <dbReference type="NCBI Taxonomy" id="293382"/>
    <lineage>
        <taxon>Eukaryota</taxon>
        <taxon>Fungi</taxon>
        <taxon>Dikarya</taxon>
        <taxon>Ascomycota</taxon>
        <taxon>Pezizomycotina</taxon>
        <taxon>Eurotiomycetes</taxon>
        <taxon>Eurotiomycetidae</taxon>
        <taxon>Eurotiales</taxon>
        <taxon>Aspergillaceae</taxon>
        <taxon>Penicillium</taxon>
    </lineage>
</organism>
<protein>
    <submittedName>
        <fullName evidence="2">Uncharacterized protein</fullName>
    </submittedName>
</protein>
<accession>A0AAI9T6W2</accession>
<reference evidence="2" key="1">
    <citation type="submission" date="2015-06" db="EMBL/GenBank/DDBJ databases">
        <authorList>
            <person name="Nguyen H."/>
        </authorList>
    </citation>
    <scope>NUCLEOTIDE SEQUENCE</scope>
    <source>
        <strain evidence="2">DAOM 180753</strain>
    </source>
</reference>
<name>A0AAI9T6W2_PENTH</name>
<dbReference type="EMBL" id="LACB01000945">
    <property type="protein sequence ID" value="KAJ9481039.1"/>
    <property type="molecule type" value="Genomic_DNA"/>
</dbReference>